<accession>A0ABQ1DNL5</accession>
<gene>
    <name evidence="1" type="ORF">PSCICP_25650</name>
</gene>
<organism evidence="1 2">
    <name type="scientific">Pseudomonas cichorii</name>
    <dbReference type="NCBI Taxonomy" id="36746"/>
    <lineage>
        <taxon>Bacteria</taxon>
        <taxon>Pseudomonadati</taxon>
        <taxon>Pseudomonadota</taxon>
        <taxon>Gammaproteobacteria</taxon>
        <taxon>Pseudomonadales</taxon>
        <taxon>Pseudomonadaceae</taxon>
        <taxon>Pseudomonas</taxon>
    </lineage>
</organism>
<proteinExistence type="predicted"/>
<name>A0ABQ1DNL5_PSECI</name>
<sequence length="60" mass="7347">MRWLTFKMQRNTYAIKGFGYLERIDNTSGEQGKKPKTTNKWLFLRQINRKDIFLTLRYDD</sequence>
<comment type="caution">
    <text evidence="1">The sequence shown here is derived from an EMBL/GenBank/DDBJ whole genome shotgun (WGS) entry which is preliminary data.</text>
</comment>
<reference evidence="1 2" key="1">
    <citation type="submission" date="2020-05" db="EMBL/GenBank/DDBJ databases">
        <title>Genetic diversity of Pseudomonas cichorii.</title>
        <authorList>
            <person name="Tani S."/>
            <person name="Yagi H."/>
            <person name="Hashimoto S."/>
            <person name="Iiyama K."/>
            <person name="Furuya N."/>
        </authorList>
    </citation>
    <scope>NUCLEOTIDE SEQUENCE [LARGE SCALE GENOMIC DNA]</scope>
    <source>
        <strain evidence="1 2">LMG 2162</strain>
    </source>
</reference>
<dbReference type="EMBL" id="BLWA01000006">
    <property type="protein sequence ID" value="GFM92593.1"/>
    <property type="molecule type" value="Genomic_DNA"/>
</dbReference>
<keyword evidence="2" id="KW-1185">Reference proteome</keyword>
<evidence type="ECO:0000313" key="2">
    <source>
        <dbReference type="Proteomes" id="UP000614982"/>
    </source>
</evidence>
<evidence type="ECO:0000313" key="1">
    <source>
        <dbReference type="EMBL" id="GFM92593.1"/>
    </source>
</evidence>
<dbReference type="Proteomes" id="UP000614982">
    <property type="component" value="Unassembled WGS sequence"/>
</dbReference>
<protein>
    <submittedName>
        <fullName evidence="1">Uncharacterized protein</fullName>
    </submittedName>
</protein>